<dbReference type="OrthoDB" id="77931at2759"/>
<evidence type="ECO:0000313" key="2">
    <source>
        <dbReference type="EMBL" id="CAD8121702.1"/>
    </source>
</evidence>
<dbReference type="Proteomes" id="UP000692954">
    <property type="component" value="Unassembled WGS sequence"/>
</dbReference>
<evidence type="ECO:0000256" key="1">
    <source>
        <dbReference type="SAM" id="Phobius"/>
    </source>
</evidence>
<evidence type="ECO:0008006" key="4">
    <source>
        <dbReference type="Google" id="ProtNLM"/>
    </source>
</evidence>
<dbReference type="PANTHER" id="PTHR11319">
    <property type="entry name" value="G PROTEIN-COUPLED RECEPTOR-RELATED"/>
    <property type="match status" value="1"/>
</dbReference>
<sequence length="1915" mass="222054">MRVKRGQQCSDCPQLCQLCIDRTYQDIQLIQPLFEINDQNLIYTKQCLKPYVDQFINFNPYSKIAKYYSAYVDIIISICDPRKYHKFCYEDYIDIHYFNQLAIDSIDLNSTFQIQGQFCQTPPFQILAKTTFKSKIFNLQKIQILLNSVETLFFNFQDLVQIIQYDSIIINNLGFIFNLKSIGKFEFINNNKKVDITLNKFNIKDSYINSVESVLNTMIFGNLNFTNISIINTQIQNSSFLNLHLYDFVGQITIDTITISNSIINNSQMFKFSKNQFNILIKNLVINHCELINSSFIYFTLNQINNTNLIFLNLNISDNIFTNSSFLYCSSQINLSIYNFLFINNTVLKSIILGFNYNLLLNNINIIENIFIDSQFLQTIQQLYEYQITCKLQYLEAKLNLFQNSNLFLLFSIYQMSGFIVEIQDIILDQNSKSSNSNSSNYLFNINCYKIIIKNAKIINSDSMHIFYLFENYKIIIQNVLYKQSKLKSKVQLSLDCVNQDKPINQLLQIQGFIDIFIQDVRVVNQVSYDETLIQISSSKQYINEINRKIIINRLEFFGNLLLSSIQIIRLSLITISSDQNLYVSLEDIKFKRNFMHIYQEDSLLYSAGLIYIISTQSEVKIKGLYCYENAYTNSSNSFIIITSDSVELNNIEVNYHNILPLNLWQEYYNISTDIEFNQDKVNYFISQVFQIKIIGGSFQISASHIHCINSKFNSIFALKSQIFDIITFGQGIVQLIYVTINQSHTDLISKSKKTGCININSQTSLLNLSIINVVFIKVQNRITSSILTIYPSLISNQILLDNVIIEDCFSLLNQIINAQFQQQIAHLNCITFKNIQIIQNLDAMINFFQQVKNLTSNEVLAITDINNAIILLENCISHINGLIFEGIFIGPLLLFINNPKLIFYNCQINNIQTIYSLNLISINQNNQEKQVVSFSQISIQRVSIFEKNLDQIIQEQNENYFIIGCILNKQGESRTEQHNYSKENIIKLQQSQPYQLNSILHIESQSNLNEFNFNFIQLQSNNCSTCSDGIAFFEISKFGKLTVEQLNCNYNIIQNFGCLNFESKLNIKSRIIIKNSNFINNLGREGVAIRVQKLPLVIEQVKIISNFANEKGGGLYVELNSSNYLIKNTIIMYNKAQAGGGIYLSGDNNLNKENIINTILIYNVGEVYGNNIVEQPTHLALQINDKEQPSVKLIQNNTELNLLNLQAYKTIEQNILRITKNLMIPSNQEIQNYTLFYLKGKQYITQIKQMYLYFKNSYNENLLDFRDSSCIVIDKVVSNTSNKKINLNGNQILLINQQKNSFDIGRLSFSLDPYNQMKSYLQIQLSCNSGLSNKTLKYIINSNSYKCQLGEFYVDDGCQICKSNQGFYSVIYDSIKCSIFDKQKFKNITSNMIQLLKGNWRPHYLSDYSEQCFKNLEFCIGGWGVGNELCKIGHIGGLCEECDIDNIIGNGQYFKNQWGLSCQQCFGIDNGIFSFILALFQALISITLSLRSIHKSNRLFASLKIGQKFSNIIFRLNQDHESILLKMWLNYLWIFSVIFTFNINFQFQFTLIDTTSNSFYFMAYNLDCYLSNQGIHLIYMRIFIILQLILIQLSIVIVASIIYTKFKKLKIDYSILSTTLLYLFIFNYGGLIKMLCSIVSNRKISNMNYIQGDVSLYFGTQNHIFWIIYLIVPGLFLFGCLIPFALLLLMHIKRHQFDLIKFRKHIAIFGNLLKLLQKLQLYQLLLIFETNILLKASLVGFSLLVYQILAGNTKPYNLSKFNILDLRTGQICSLSIFLATMKYVSEEINNQFLSVTLSIILIILCLQLSIPFIKDILQVYYQKFKSPCITFLLCLINQIKQNSMFSIYLNHLLQQWKLKENRVKFIYSKIRSNLLHQLRVQPESRRISQSQFNLIQNKTFQQSTFRCLIQLNQN</sequence>
<organism evidence="2 3">
    <name type="scientific">Paramecium sonneborni</name>
    <dbReference type="NCBI Taxonomy" id="65129"/>
    <lineage>
        <taxon>Eukaryota</taxon>
        <taxon>Sar</taxon>
        <taxon>Alveolata</taxon>
        <taxon>Ciliophora</taxon>
        <taxon>Intramacronucleata</taxon>
        <taxon>Oligohymenophorea</taxon>
        <taxon>Peniculida</taxon>
        <taxon>Parameciidae</taxon>
        <taxon>Paramecium</taxon>
    </lineage>
</organism>
<evidence type="ECO:0000313" key="3">
    <source>
        <dbReference type="Proteomes" id="UP000692954"/>
    </source>
</evidence>
<dbReference type="PANTHER" id="PTHR11319:SF35">
    <property type="entry name" value="OUTER MEMBRANE PROTEIN PMPC-RELATED"/>
    <property type="match status" value="1"/>
</dbReference>
<name>A0A8S1R3N3_9CILI</name>
<keyword evidence="1" id="KW-0472">Membrane</keyword>
<feature type="transmembrane region" description="Helical" evidence="1">
    <location>
        <begin position="1579"/>
        <end position="1604"/>
    </location>
</feature>
<keyword evidence="1" id="KW-1133">Transmembrane helix</keyword>
<gene>
    <name evidence="2" type="ORF">PSON_ATCC_30995.1.T1340004</name>
</gene>
<feature type="transmembrane region" description="Helical" evidence="1">
    <location>
        <begin position="1616"/>
        <end position="1641"/>
    </location>
</feature>
<feature type="transmembrane region" description="Helical" evidence="1">
    <location>
        <begin position="1725"/>
        <end position="1750"/>
    </location>
</feature>
<feature type="transmembrane region" description="Helical" evidence="1">
    <location>
        <begin position="1793"/>
        <end position="1814"/>
    </location>
</feature>
<comment type="caution">
    <text evidence="2">The sequence shown here is derived from an EMBL/GenBank/DDBJ whole genome shotgun (WGS) entry which is preliminary data.</text>
</comment>
<accession>A0A8S1R3N3</accession>
<feature type="transmembrane region" description="Helical" evidence="1">
    <location>
        <begin position="1529"/>
        <end position="1548"/>
    </location>
</feature>
<feature type="transmembrane region" description="Helical" evidence="1">
    <location>
        <begin position="1665"/>
        <end position="1690"/>
    </location>
</feature>
<protein>
    <recommendedName>
        <fullName evidence="4">Transmembrane protein</fullName>
    </recommendedName>
</protein>
<proteinExistence type="predicted"/>
<keyword evidence="1" id="KW-0812">Transmembrane</keyword>
<reference evidence="2" key="1">
    <citation type="submission" date="2021-01" db="EMBL/GenBank/DDBJ databases">
        <authorList>
            <consortium name="Genoscope - CEA"/>
            <person name="William W."/>
        </authorList>
    </citation>
    <scope>NUCLEOTIDE SEQUENCE</scope>
</reference>
<keyword evidence="3" id="KW-1185">Reference proteome</keyword>
<dbReference type="EMBL" id="CAJJDN010000134">
    <property type="protein sequence ID" value="CAD8121702.1"/>
    <property type="molecule type" value="Genomic_DNA"/>
</dbReference>
<feature type="transmembrane region" description="Helical" evidence="1">
    <location>
        <begin position="1472"/>
        <end position="1491"/>
    </location>
</feature>